<organism evidence="3 4">
    <name type="scientific">Huso huso</name>
    <name type="common">Beluga</name>
    <name type="synonym">Acipenser huso</name>
    <dbReference type="NCBI Taxonomy" id="61971"/>
    <lineage>
        <taxon>Eukaryota</taxon>
        <taxon>Metazoa</taxon>
        <taxon>Chordata</taxon>
        <taxon>Craniata</taxon>
        <taxon>Vertebrata</taxon>
        <taxon>Euteleostomi</taxon>
        <taxon>Actinopterygii</taxon>
        <taxon>Chondrostei</taxon>
        <taxon>Acipenseriformes</taxon>
        <taxon>Acipenseridae</taxon>
        <taxon>Huso</taxon>
    </lineage>
</organism>
<accession>A0ABR0ZV02</accession>
<protein>
    <recommendedName>
        <fullName evidence="2">Profilin</fullName>
    </recommendedName>
</protein>
<dbReference type="PANTHER" id="PTHR11604:SF2">
    <property type="entry name" value="PROFILIN-4"/>
    <property type="match status" value="1"/>
</dbReference>
<keyword evidence="2" id="KW-0009">Actin-binding</keyword>
<comment type="caution">
    <text evidence="3">The sequence shown here is derived from an EMBL/GenBank/DDBJ whole genome shotgun (WGS) entry which is preliminary data.</text>
</comment>
<evidence type="ECO:0000256" key="1">
    <source>
        <dbReference type="ARBA" id="ARBA00010058"/>
    </source>
</evidence>
<dbReference type="PRINTS" id="PR00392">
    <property type="entry name" value="PROFILIN"/>
</dbReference>
<gene>
    <name evidence="3" type="ORF">HHUSO_G7372</name>
</gene>
<dbReference type="Pfam" id="PF00235">
    <property type="entry name" value="Profilin"/>
    <property type="match status" value="1"/>
</dbReference>
<dbReference type="SMART" id="SM00392">
    <property type="entry name" value="PROF"/>
    <property type="match status" value="1"/>
</dbReference>
<dbReference type="PANTHER" id="PTHR11604">
    <property type="entry name" value="PROFILIN"/>
    <property type="match status" value="1"/>
</dbReference>
<sequence length="153" mass="17656">MQLPVIIHYIKTSWLARNRKWAFVKMNQLQNLLNECLIETKHVENAAVINYKCSTVVAASTRFNIQPQQVQKFAEAFKQTKSIREEGLYFQDNNYTCVRADKNSIYSKSNDQGLILAKTGTYILVATYCEEMYPSVCVEAVEKLADYLREKGK</sequence>
<proteinExistence type="inferred from homology"/>
<dbReference type="InterPro" id="IPR005455">
    <property type="entry name" value="PFN_euk"/>
</dbReference>
<evidence type="ECO:0000256" key="2">
    <source>
        <dbReference type="RuleBase" id="RU003909"/>
    </source>
</evidence>
<dbReference type="Proteomes" id="UP001369086">
    <property type="component" value="Unassembled WGS sequence"/>
</dbReference>
<dbReference type="InterPro" id="IPR048278">
    <property type="entry name" value="PFN"/>
</dbReference>
<name>A0ABR0ZV02_HUSHU</name>
<evidence type="ECO:0000313" key="3">
    <source>
        <dbReference type="EMBL" id="KAK6488519.1"/>
    </source>
</evidence>
<dbReference type="InterPro" id="IPR036140">
    <property type="entry name" value="PFN_sf"/>
</dbReference>
<dbReference type="CDD" id="cd00148">
    <property type="entry name" value="PROF"/>
    <property type="match status" value="1"/>
</dbReference>
<comment type="similarity">
    <text evidence="1 2">Belongs to the profilin family.</text>
</comment>
<dbReference type="Gene3D" id="3.30.450.30">
    <property type="entry name" value="Dynein light chain 2a, cytoplasmic"/>
    <property type="match status" value="1"/>
</dbReference>
<reference evidence="3 4" key="1">
    <citation type="submission" date="2021-05" db="EMBL/GenBank/DDBJ databases">
        <authorList>
            <person name="Zahm M."/>
            <person name="Klopp C."/>
            <person name="Cabau C."/>
            <person name="Kuhl H."/>
            <person name="Suciu R."/>
            <person name="Ciorpac M."/>
            <person name="Holostenco D."/>
            <person name="Gessner J."/>
            <person name="Wuertz S."/>
            <person name="Hohne C."/>
            <person name="Stock M."/>
            <person name="Gislard M."/>
            <person name="Lluch J."/>
            <person name="Milhes M."/>
            <person name="Lampietro C."/>
            <person name="Lopez Roques C."/>
            <person name="Donnadieu C."/>
            <person name="Du K."/>
            <person name="Schartl M."/>
            <person name="Guiguen Y."/>
        </authorList>
    </citation>
    <scope>NUCLEOTIDE SEQUENCE [LARGE SCALE GENOMIC DNA]</scope>
    <source>
        <strain evidence="3">Hh-F2</strain>
        <tissue evidence="3">Blood</tissue>
    </source>
</reference>
<dbReference type="SUPFAM" id="SSF55770">
    <property type="entry name" value="Profilin (actin-binding protein)"/>
    <property type="match status" value="1"/>
</dbReference>
<dbReference type="EMBL" id="JAHFZB010000006">
    <property type="protein sequence ID" value="KAK6488519.1"/>
    <property type="molecule type" value="Genomic_DNA"/>
</dbReference>
<keyword evidence="4" id="KW-1185">Reference proteome</keyword>
<evidence type="ECO:0000313" key="4">
    <source>
        <dbReference type="Proteomes" id="UP001369086"/>
    </source>
</evidence>